<gene>
    <name evidence="2" type="ORF">RCL2_003071000</name>
</gene>
<feature type="compositionally biased region" description="Basic residues" evidence="1">
    <location>
        <begin position="25"/>
        <end position="34"/>
    </location>
</feature>
<accession>A0A8H3R5Q7</accession>
<sequence length="69" mass="8405">MNFYHQRAERPYKKRREGKGDERRKKLGRKRKKVAERTPRLEMLPDFLDELDLRNVTSLLERTGFENIS</sequence>
<feature type="region of interest" description="Disordered" evidence="1">
    <location>
        <begin position="1"/>
        <end position="36"/>
    </location>
</feature>
<name>A0A8H3R5Q7_9GLOM</name>
<proteinExistence type="predicted"/>
<evidence type="ECO:0000256" key="1">
    <source>
        <dbReference type="SAM" id="MobiDB-lite"/>
    </source>
</evidence>
<evidence type="ECO:0000313" key="3">
    <source>
        <dbReference type="Proteomes" id="UP000615446"/>
    </source>
</evidence>
<dbReference type="Proteomes" id="UP000615446">
    <property type="component" value="Unassembled WGS sequence"/>
</dbReference>
<feature type="compositionally biased region" description="Basic and acidic residues" evidence="1">
    <location>
        <begin position="1"/>
        <end position="11"/>
    </location>
</feature>
<protein>
    <submittedName>
        <fullName evidence="2">Uncharacterized protein</fullName>
    </submittedName>
</protein>
<organism evidence="2 3">
    <name type="scientific">Rhizophagus clarus</name>
    <dbReference type="NCBI Taxonomy" id="94130"/>
    <lineage>
        <taxon>Eukaryota</taxon>
        <taxon>Fungi</taxon>
        <taxon>Fungi incertae sedis</taxon>
        <taxon>Mucoromycota</taxon>
        <taxon>Glomeromycotina</taxon>
        <taxon>Glomeromycetes</taxon>
        <taxon>Glomerales</taxon>
        <taxon>Glomeraceae</taxon>
        <taxon>Rhizophagus</taxon>
    </lineage>
</organism>
<evidence type="ECO:0000313" key="2">
    <source>
        <dbReference type="EMBL" id="GET04407.1"/>
    </source>
</evidence>
<reference evidence="2" key="1">
    <citation type="submission" date="2019-10" db="EMBL/GenBank/DDBJ databases">
        <title>Conservation and host-specific expression of non-tandemly repeated heterogenous ribosome RNA gene in arbuscular mycorrhizal fungi.</title>
        <authorList>
            <person name="Maeda T."/>
            <person name="Kobayashi Y."/>
            <person name="Nakagawa T."/>
            <person name="Ezawa T."/>
            <person name="Yamaguchi K."/>
            <person name="Bino T."/>
            <person name="Nishimoto Y."/>
            <person name="Shigenobu S."/>
            <person name="Kawaguchi M."/>
        </authorList>
    </citation>
    <scope>NUCLEOTIDE SEQUENCE</scope>
    <source>
        <strain evidence="2">HR1</strain>
    </source>
</reference>
<dbReference type="AlphaFoldDB" id="A0A8H3R5Q7"/>
<comment type="caution">
    <text evidence="2">The sequence shown here is derived from an EMBL/GenBank/DDBJ whole genome shotgun (WGS) entry which is preliminary data.</text>
</comment>
<dbReference type="EMBL" id="BLAL01000356">
    <property type="protein sequence ID" value="GET04407.1"/>
    <property type="molecule type" value="Genomic_DNA"/>
</dbReference>